<dbReference type="CDD" id="cd06464">
    <property type="entry name" value="ACD_sHsps-like"/>
    <property type="match status" value="1"/>
</dbReference>
<gene>
    <name evidence="4" type="ORF">FJSC11DRAFT_0942</name>
</gene>
<dbReference type="InterPro" id="IPR002068">
    <property type="entry name" value="A-crystallin/Hsp20_dom"/>
</dbReference>
<evidence type="ECO:0000313" key="4">
    <source>
        <dbReference type="EMBL" id="EHC17880.1"/>
    </source>
</evidence>
<evidence type="ECO:0000256" key="1">
    <source>
        <dbReference type="PROSITE-ProRule" id="PRU00285"/>
    </source>
</evidence>
<dbReference type="Gene3D" id="2.60.40.790">
    <property type="match status" value="1"/>
</dbReference>
<dbReference type="AlphaFoldDB" id="G6FPZ5"/>
<dbReference type="InterPro" id="IPR031107">
    <property type="entry name" value="Small_HSP"/>
</dbReference>
<keyword evidence="5" id="KW-1185">Reference proteome</keyword>
<dbReference type="PANTHER" id="PTHR11527">
    <property type="entry name" value="HEAT-SHOCK PROTEIN 20 FAMILY MEMBER"/>
    <property type="match status" value="1"/>
</dbReference>
<evidence type="ECO:0000259" key="3">
    <source>
        <dbReference type="PROSITE" id="PS01031"/>
    </source>
</evidence>
<dbReference type="InterPro" id="IPR008978">
    <property type="entry name" value="HSP20-like_chaperone"/>
</dbReference>
<feature type="domain" description="SHSP" evidence="3">
    <location>
        <begin position="39"/>
        <end position="151"/>
    </location>
</feature>
<dbReference type="SUPFAM" id="SSF49764">
    <property type="entry name" value="HSP20-like chaperones"/>
    <property type="match status" value="1"/>
</dbReference>
<comment type="similarity">
    <text evidence="1 2">Belongs to the small heat shock protein (HSP20) family.</text>
</comment>
<sequence>MRIMRWQPFDLNWQPFERMESLRRQLDQIFDEVTGTSTEREVSWYPAIELMDTSDNLVLRVQLPGIDRNHLNIQATRDAVLIEGEHPYPQQSEDSQWLRSEFAYGKFRRLIALPVAIEPDRVRAEYHDGILTLTLLKTEQERRRVVKVNLGELSGSASTATLEAASETVPNGNNHSS</sequence>
<accession>G6FPZ5</accession>
<dbReference type="Proteomes" id="UP000004344">
    <property type="component" value="Unassembled WGS sequence"/>
</dbReference>
<evidence type="ECO:0000313" key="5">
    <source>
        <dbReference type="Proteomes" id="UP000004344"/>
    </source>
</evidence>
<dbReference type="PATRIC" id="fig|741277.3.peg.1103"/>
<evidence type="ECO:0000256" key="2">
    <source>
        <dbReference type="RuleBase" id="RU003616"/>
    </source>
</evidence>
<dbReference type="PROSITE" id="PS01031">
    <property type="entry name" value="SHSP"/>
    <property type="match status" value="1"/>
</dbReference>
<reference evidence="4 5" key="1">
    <citation type="submission" date="2011-09" db="EMBL/GenBank/DDBJ databases">
        <title>The draft genome of Fischerella sp. JSC-11.</title>
        <authorList>
            <consortium name="US DOE Joint Genome Institute (JGI-PGF)"/>
            <person name="Lucas S."/>
            <person name="Han J."/>
            <person name="Lapidus A."/>
            <person name="Cheng J.-F."/>
            <person name="Goodwin L."/>
            <person name="Pitluck S."/>
            <person name="Peters L."/>
            <person name="Land M.L."/>
            <person name="Hauser L."/>
            <person name="Sarkisova S."/>
            <person name="Bryant D.A."/>
            <person name="Brown I."/>
            <person name="Woyke T.J."/>
        </authorList>
    </citation>
    <scope>NUCLEOTIDE SEQUENCE [LARGE SCALE GENOMIC DNA]</scope>
    <source>
        <strain evidence="4 5">JSC-11</strain>
    </source>
</reference>
<keyword evidence="4" id="KW-0346">Stress response</keyword>
<protein>
    <submittedName>
        <fullName evidence="4">Heat shock protein Hsp20</fullName>
    </submittedName>
</protein>
<dbReference type="Pfam" id="PF00011">
    <property type="entry name" value="HSP20"/>
    <property type="match status" value="1"/>
</dbReference>
<proteinExistence type="inferred from homology"/>
<dbReference type="EMBL" id="AGIZ01000003">
    <property type="protein sequence ID" value="EHC17880.1"/>
    <property type="molecule type" value="Genomic_DNA"/>
</dbReference>
<organism evidence="4 5">
    <name type="scientific">Fischerella thermalis JSC-11</name>
    <dbReference type="NCBI Taxonomy" id="741277"/>
    <lineage>
        <taxon>Bacteria</taxon>
        <taxon>Bacillati</taxon>
        <taxon>Cyanobacteriota</taxon>
        <taxon>Cyanophyceae</taxon>
        <taxon>Nostocales</taxon>
        <taxon>Hapalosiphonaceae</taxon>
        <taxon>Fischerella</taxon>
    </lineage>
</organism>
<name>G6FPZ5_9CYAN</name>
<comment type="caution">
    <text evidence="4">The sequence shown here is derived from an EMBL/GenBank/DDBJ whole genome shotgun (WGS) entry which is preliminary data.</text>
</comment>